<organism evidence="18 19">
    <name type="scientific">Uruburuella testudinis</name>
    <dbReference type="NCBI Taxonomy" id="1282863"/>
    <lineage>
        <taxon>Bacteria</taxon>
        <taxon>Pseudomonadati</taxon>
        <taxon>Pseudomonadota</taxon>
        <taxon>Betaproteobacteria</taxon>
        <taxon>Neisseriales</taxon>
        <taxon>Neisseriaceae</taxon>
        <taxon>Uruburuella</taxon>
    </lineage>
</organism>
<keyword evidence="10" id="KW-0413">Isomerase</keyword>
<dbReference type="InterPro" id="IPR007867">
    <property type="entry name" value="GMC_OxRtase_C"/>
</dbReference>
<keyword evidence="9" id="KW-0753">Steroid metabolism</keyword>
<evidence type="ECO:0000256" key="8">
    <source>
        <dbReference type="ARBA" id="ARBA00023166"/>
    </source>
</evidence>
<evidence type="ECO:0000259" key="16">
    <source>
        <dbReference type="Pfam" id="PF00732"/>
    </source>
</evidence>
<dbReference type="EMBL" id="CP091508">
    <property type="protein sequence ID" value="UOO82089.1"/>
    <property type="molecule type" value="Genomic_DNA"/>
</dbReference>
<dbReference type="EC" id="5.3.3.1" evidence="11"/>
<comment type="similarity">
    <text evidence="2">Belongs to the GMC oxidoreductase family.</text>
</comment>
<evidence type="ECO:0000256" key="15">
    <source>
        <dbReference type="ARBA" id="ARBA00049778"/>
    </source>
</evidence>
<name>A0ABY4DVN6_9NEIS</name>
<keyword evidence="7" id="KW-0443">Lipid metabolism</keyword>
<dbReference type="Proteomes" id="UP000829817">
    <property type="component" value="Chromosome"/>
</dbReference>
<keyword evidence="3" id="KW-0153">Cholesterol metabolism</keyword>
<evidence type="ECO:0000313" key="19">
    <source>
        <dbReference type="Proteomes" id="UP000829817"/>
    </source>
</evidence>
<gene>
    <name evidence="18" type="ORF">LVJ83_01000</name>
</gene>
<sequence length="535" mass="58624">MPAFDTDYLIVGSGFGGSVSALRLAEKGYRVTVVEQGRRFTPQNMPETTWNLRRFLWLPALACRGFFSLRLFRHMLVLHGNAVGGGSITYANTLLVPPDEVWRNGTWAGLCDWEKLMPAHYRTAERMLGVTTNPLLADADYRLQSLAAEAGVGGSFYRTRVGIYFGHDDEQVQTPVNGDPYFQGKGPTRSPCIGCGGCMVGCRYRAKNSLDYNYLYLAEKAGAELLPESRVTRIEPLGEAGDGSEGYRVTVKPFRRPEQHYTAQNVIVSAGSLGTQKLLFAMREQGLLPRISPALGRNVFTNAESLIGIRFPGGHEDFSRGIAIGSGIHLADGTHIEATRFPAGSDIVSLLGTLMNHSRSGRLNLRQWLAAFLKGWFTRPKSMWQALRPKNMARESLIFLCMQTAPQPLNMVWRNTWWRPWRRQLATEGAAIPAYIPAASDFAFQAAQTHGASAFTCVADVFLNIPATAHCMGGAALAASPEEGVCDVQHRVFGYHNLYVIDGANISANLGVNPSLTITALAEAAISRIAPKEPL</sequence>
<evidence type="ECO:0000256" key="1">
    <source>
        <dbReference type="ARBA" id="ARBA00001974"/>
    </source>
</evidence>
<evidence type="ECO:0000256" key="6">
    <source>
        <dbReference type="ARBA" id="ARBA00023002"/>
    </source>
</evidence>
<evidence type="ECO:0000256" key="7">
    <source>
        <dbReference type="ARBA" id="ARBA00023098"/>
    </source>
</evidence>
<evidence type="ECO:0000256" key="14">
    <source>
        <dbReference type="ARBA" id="ARBA00049744"/>
    </source>
</evidence>
<evidence type="ECO:0000256" key="13">
    <source>
        <dbReference type="ARBA" id="ARBA00049723"/>
    </source>
</evidence>
<dbReference type="PANTHER" id="PTHR47470">
    <property type="entry name" value="CHOLESTEROL OXIDASE"/>
    <property type="match status" value="1"/>
</dbReference>
<keyword evidence="8" id="KW-1207">Sterol metabolism</keyword>
<evidence type="ECO:0000259" key="17">
    <source>
        <dbReference type="Pfam" id="PF05199"/>
    </source>
</evidence>
<dbReference type="SUPFAM" id="SSF51905">
    <property type="entry name" value="FAD/NAD(P)-binding domain"/>
    <property type="match status" value="1"/>
</dbReference>
<keyword evidence="4" id="KW-0285">Flavoprotein</keyword>
<evidence type="ECO:0000256" key="10">
    <source>
        <dbReference type="ARBA" id="ARBA00023235"/>
    </source>
</evidence>
<comment type="pathway">
    <text evidence="12">Steroid metabolism; cholesterol degradation.</text>
</comment>
<evidence type="ECO:0000256" key="9">
    <source>
        <dbReference type="ARBA" id="ARBA00023221"/>
    </source>
</evidence>
<evidence type="ECO:0000256" key="11">
    <source>
        <dbReference type="ARBA" id="ARBA00038856"/>
    </source>
</evidence>
<evidence type="ECO:0000256" key="4">
    <source>
        <dbReference type="ARBA" id="ARBA00022630"/>
    </source>
</evidence>
<evidence type="ECO:0000256" key="5">
    <source>
        <dbReference type="ARBA" id="ARBA00022827"/>
    </source>
</evidence>
<feature type="domain" description="Glucose-methanol-choline oxidoreductase C-terminal" evidence="17">
    <location>
        <begin position="436"/>
        <end position="522"/>
    </location>
</feature>
<proteinExistence type="inferred from homology"/>
<dbReference type="Pfam" id="PF00732">
    <property type="entry name" value="GMC_oxred_N"/>
    <property type="match status" value="1"/>
</dbReference>
<comment type="cofactor">
    <cofactor evidence="1">
        <name>FAD</name>
        <dbReference type="ChEBI" id="CHEBI:57692"/>
    </cofactor>
</comment>
<dbReference type="PANTHER" id="PTHR47470:SF1">
    <property type="entry name" value="FAD-DEPENDENT OXIDOREDUCTASE 2 FAD BINDING DOMAIN-CONTAINING PROTEIN"/>
    <property type="match status" value="1"/>
</dbReference>
<reference evidence="18 19" key="1">
    <citation type="journal article" date="2022" name="Res Sq">
        <title>Evolution of multicellular longitudinally dividing oral cavity symbionts (Neisseriaceae).</title>
        <authorList>
            <person name="Nyongesa S."/>
            <person name="Weber P."/>
            <person name="Bernet E."/>
            <person name="Pullido F."/>
            <person name="Nieckarz M."/>
            <person name="Delaby M."/>
            <person name="Nieves C."/>
            <person name="Viehboeck T."/>
            <person name="Krause N."/>
            <person name="Rivera-Millot A."/>
            <person name="Nakamura A."/>
            <person name="Vischer N."/>
            <person name="VanNieuwenhze M."/>
            <person name="Brun Y."/>
            <person name="Cava F."/>
            <person name="Bulgheresi S."/>
            <person name="Veyrier F."/>
        </authorList>
    </citation>
    <scope>NUCLEOTIDE SEQUENCE [LARGE SCALE GENOMIC DNA]</scope>
    <source>
        <strain evidence="18 19">CCUG 63373m</strain>
    </source>
</reference>
<dbReference type="EC" id="1.1.3.6" evidence="13"/>
<dbReference type="Gene3D" id="3.50.50.60">
    <property type="entry name" value="FAD/NAD(P)-binding domain"/>
    <property type="match status" value="3"/>
</dbReference>
<dbReference type="InterPro" id="IPR036188">
    <property type="entry name" value="FAD/NAD-bd_sf"/>
</dbReference>
<keyword evidence="19" id="KW-1185">Reference proteome</keyword>
<protein>
    <recommendedName>
        <fullName evidence="14">Cholesterol oxidase</fullName>
        <ecNumber evidence="13">1.1.3.6</ecNumber>
        <ecNumber evidence="11">5.3.3.1</ecNumber>
    </recommendedName>
    <alternativeName>
        <fullName evidence="15">Cholesterol isomerase</fullName>
    </alternativeName>
</protein>
<evidence type="ECO:0000256" key="2">
    <source>
        <dbReference type="ARBA" id="ARBA00010790"/>
    </source>
</evidence>
<feature type="domain" description="Glucose-methanol-choline oxidoreductase N-terminal" evidence="16">
    <location>
        <begin position="194"/>
        <end position="279"/>
    </location>
</feature>
<evidence type="ECO:0000256" key="3">
    <source>
        <dbReference type="ARBA" id="ARBA00022548"/>
    </source>
</evidence>
<keyword evidence="5" id="KW-0274">FAD</keyword>
<keyword evidence="6" id="KW-0560">Oxidoreductase</keyword>
<dbReference type="Pfam" id="PF13450">
    <property type="entry name" value="NAD_binding_8"/>
    <property type="match status" value="1"/>
</dbReference>
<dbReference type="InterPro" id="IPR052542">
    <property type="entry name" value="Cholesterol_Oxidase"/>
</dbReference>
<evidence type="ECO:0000256" key="12">
    <source>
        <dbReference type="ARBA" id="ARBA00049645"/>
    </source>
</evidence>
<accession>A0ABY4DVN6</accession>
<dbReference type="RefSeq" id="WP_244785441.1">
    <property type="nucleotide sequence ID" value="NZ_CP091508.1"/>
</dbReference>
<evidence type="ECO:0000313" key="18">
    <source>
        <dbReference type="EMBL" id="UOO82089.1"/>
    </source>
</evidence>
<dbReference type="Pfam" id="PF05199">
    <property type="entry name" value="GMC_oxred_C"/>
    <property type="match status" value="1"/>
</dbReference>
<dbReference type="InterPro" id="IPR000172">
    <property type="entry name" value="GMC_OxRdtase_N"/>
</dbReference>